<evidence type="ECO:0000313" key="13">
    <source>
        <dbReference type="Proteomes" id="UP000472241"/>
    </source>
</evidence>
<evidence type="ECO:0000256" key="10">
    <source>
        <dbReference type="ARBA" id="ARBA00023235"/>
    </source>
</evidence>
<dbReference type="AlphaFoldDB" id="A0A667GEW2"/>
<comment type="function">
    <text evidence="3">It is also responsible for the non-negligible production of methylglyoxal a reactive cytotoxic side-product that modifies and can alter proteins, DNA and lipids.</text>
</comment>
<comment type="function">
    <text evidence="2">Triosephosphate isomerase is an extremely efficient metabolic enzyme that catalyzes the interconversion between dihydroxyacetone phosphate (DHAP) and D-glyceraldehyde-3-phosphate (G3P) in glycolysis and gluconeogenesis.</text>
</comment>
<dbReference type="GO" id="GO:0006094">
    <property type="term" value="P:gluconeogenesis"/>
    <property type="evidence" value="ECO:0007669"/>
    <property type="project" value="UniProtKB-UniPathway"/>
</dbReference>
<sequence>MKYFYNNYSDLLRKASFNVHSSALGMKCIGDRSQKLFFRVIHLPCVNSSATVPSRKFFMYGRKKNLEELITTPNTTMVLADMTSKWLVCAPPPPRNCLIDFVPQKLDPKIAVAVQNCYKVPNAAFTGEISPAMIKDCGATWVVPGHWERRCVFGNSDELIGQKVAPALAEGLGVNPCMGEKLDEREAGITEKVVFEQTKIITDNTAMPQQAQEVQEKLQGWLTSNVCDAVAQSTRSIYGGSVTGATCKELASQPDVDGFLVGGAFLKPKSVDIINAKQ</sequence>
<evidence type="ECO:0000256" key="8">
    <source>
        <dbReference type="ARBA" id="ARBA00022432"/>
    </source>
</evidence>
<dbReference type="PANTHER" id="PTHR21139:SF2">
    <property type="entry name" value="TRIOSEPHOSPHATE ISOMERASE"/>
    <property type="match status" value="1"/>
</dbReference>
<keyword evidence="9 11" id="KW-0324">Glycolysis</keyword>
<accession>A0A667GEW2</accession>
<evidence type="ECO:0000256" key="9">
    <source>
        <dbReference type="ARBA" id="ARBA00023152"/>
    </source>
</evidence>
<evidence type="ECO:0000256" key="1">
    <source>
        <dbReference type="ARBA" id="ARBA00000726"/>
    </source>
</evidence>
<keyword evidence="8 11" id="KW-0312">Gluconeogenesis</keyword>
<evidence type="ECO:0000256" key="6">
    <source>
        <dbReference type="ARBA" id="ARBA00011738"/>
    </source>
</evidence>
<evidence type="ECO:0000256" key="3">
    <source>
        <dbReference type="ARBA" id="ARBA00004104"/>
    </source>
</evidence>
<dbReference type="GO" id="GO:0046166">
    <property type="term" value="P:glyceraldehyde-3-phosphate biosynthetic process"/>
    <property type="evidence" value="ECO:0007669"/>
    <property type="project" value="TreeGrafter"/>
</dbReference>
<protein>
    <recommendedName>
        <fullName evidence="7 11">Triosephosphate isomerase</fullName>
        <ecNumber evidence="11">5.3.1.1</ecNumber>
    </recommendedName>
</protein>
<dbReference type="Pfam" id="PF00121">
    <property type="entry name" value="TIM"/>
    <property type="match status" value="1"/>
</dbReference>
<evidence type="ECO:0000256" key="4">
    <source>
        <dbReference type="ARBA" id="ARBA00004680"/>
    </source>
</evidence>
<dbReference type="GO" id="GO:0004807">
    <property type="term" value="F:triose-phosphate isomerase activity"/>
    <property type="evidence" value="ECO:0007669"/>
    <property type="project" value="UniProtKB-EC"/>
</dbReference>
<evidence type="ECO:0000256" key="11">
    <source>
        <dbReference type="RuleBase" id="RU363013"/>
    </source>
</evidence>
<dbReference type="EC" id="5.3.1.1" evidence="11"/>
<proteinExistence type="inferred from homology"/>
<dbReference type="PROSITE" id="PS51440">
    <property type="entry name" value="TIM_2"/>
    <property type="match status" value="1"/>
</dbReference>
<dbReference type="UniPathway" id="UPA00138"/>
<comment type="catalytic activity">
    <reaction evidence="1">
        <text>dihydroxyacetone phosphate = methylglyoxal + phosphate</text>
        <dbReference type="Rhea" id="RHEA:17937"/>
        <dbReference type="ChEBI" id="CHEBI:17158"/>
        <dbReference type="ChEBI" id="CHEBI:43474"/>
        <dbReference type="ChEBI" id="CHEBI:57642"/>
        <dbReference type="EC" id="4.2.3.3"/>
    </reaction>
</comment>
<keyword evidence="13" id="KW-1185">Reference proteome</keyword>
<dbReference type="GO" id="GO:0005829">
    <property type="term" value="C:cytosol"/>
    <property type="evidence" value="ECO:0007669"/>
    <property type="project" value="TreeGrafter"/>
</dbReference>
<organism evidence="12 13">
    <name type="scientific">Lynx canadensis</name>
    <name type="common">Canada lynx</name>
    <name type="synonym">Felis canadensis</name>
    <dbReference type="NCBI Taxonomy" id="61383"/>
    <lineage>
        <taxon>Eukaryota</taxon>
        <taxon>Metazoa</taxon>
        <taxon>Chordata</taxon>
        <taxon>Craniata</taxon>
        <taxon>Vertebrata</taxon>
        <taxon>Euteleostomi</taxon>
        <taxon>Mammalia</taxon>
        <taxon>Eutheria</taxon>
        <taxon>Laurasiatheria</taxon>
        <taxon>Carnivora</taxon>
        <taxon>Feliformia</taxon>
        <taxon>Felidae</taxon>
        <taxon>Felinae</taxon>
        <taxon>Lynx</taxon>
    </lineage>
</organism>
<evidence type="ECO:0000313" key="12">
    <source>
        <dbReference type="Ensembl" id="ENSLCNP00005011914.1"/>
    </source>
</evidence>
<dbReference type="UniPathway" id="UPA00109">
    <property type="reaction ID" value="UER00189"/>
</dbReference>
<evidence type="ECO:0000256" key="5">
    <source>
        <dbReference type="ARBA" id="ARBA00007422"/>
    </source>
</evidence>
<dbReference type="Ensembl" id="ENSLCNT00005013354.1">
    <property type="protein sequence ID" value="ENSLCNP00005011914.1"/>
    <property type="gene ID" value="ENSLCNG00005007804.1"/>
</dbReference>
<reference evidence="12" key="2">
    <citation type="submission" date="2025-09" db="UniProtKB">
        <authorList>
            <consortium name="Ensembl"/>
        </authorList>
    </citation>
    <scope>IDENTIFICATION</scope>
</reference>
<reference evidence="12" key="1">
    <citation type="submission" date="2025-08" db="UniProtKB">
        <authorList>
            <consortium name="Ensembl"/>
        </authorList>
    </citation>
    <scope>IDENTIFICATION</scope>
</reference>
<dbReference type="InterPro" id="IPR000652">
    <property type="entry name" value="Triosephosphate_isomerase"/>
</dbReference>
<name>A0A667GEW2_LYNCA</name>
<comment type="pathway">
    <text evidence="4 11">Carbohydrate degradation; glycolysis; D-glyceraldehyde 3-phosphate from glycerone phosphate: step 1/1.</text>
</comment>
<dbReference type="PANTHER" id="PTHR21139">
    <property type="entry name" value="TRIOSEPHOSPHATE ISOMERASE"/>
    <property type="match status" value="1"/>
</dbReference>
<dbReference type="Gene3D" id="3.20.20.70">
    <property type="entry name" value="Aldolase class I"/>
    <property type="match status" value="2"/>
</dbReference>
<evidence type="ECO:0000256" key="7">
    <source>
        <dbReference type="ARBA" id="ARBA00019397"/>
    </source>
</evidence>
<dbReference type="GO" id="GO:0006096">
    <property type="term" value="P:glycolytic process"/>
    <property type="evidence" value="ECO:0007669"/>
    <property type="project" value="UniProtKB-UniPathway"/>
</dbReference>
<dbReference type="CDD" id="cd00311">
    <property type="entry name" value="TIM"/>
    <property type="match status" value="1"/>
</dbReference>
<comment type="catalytic activity">
    <reaction evidence="11">
        <text>D-glyceraldehyde 3-phosphate = dihydroxyacetone phosphate</text>
        <dbReference type="Rhea" id="RHEA:18585"/>
        <dbReference type="ChEBI" id="CHEBI:57642"/>
        <dbReference type="ChEBI" id="CHEBI:59776"/>
        <dbReference type="EC" id="5.3.1.1"/>
    </reaction>
</comment>
<evidence type="ECO:0000256" key="2">
    <source>
        <dbReference type="ARBA" id="ARBA00002041"/>
    </source>
</evidence>
<comment type="pathway">
    <text evidence="11">Carbohydrate biosynthesis; gluconeogenesis.</text>
</comment>
<dbReference type="GO" id="GO:0019563">
    <property type="term" value="P:glycerol catabolic process"/>
    <property type="evidence" value="ECO:0007669"/>
    <property type="project" value="TreeGrafter"/>
</dbReference>
<dbReference type="SUPFAM" id="SSF51351">
    <property type="entry name" value="Triosephosphate isomerase (TIM)"/>
    <property type="match status" value="1"/>
</dbReference>
<dbReference type="Proteomes" id="UP000472241">
    <property type="component" value="Unplaced"/>
</dbReference>
<keyword evidence="10 11" id="KW-0413">Isomerase</keyword>
<dbReference type="InterPro" id="IPR013785">
    <property type="entry name" value="Aldolase_TIM"/>
</dbReference>
<dbReference type="GO" id="GO:0008929">
    <property type="term" value="F:methylglyoxal synthase activity"/>
    <property type="evidence" value="ECO:0007669"/>
    <property type="project" value="UniProtKB-EC"/>
</dbReference>
<dbReference type="InterPro" id="IPR035990">
    <property type="entry name" value="TIM_sf"/>
</dbReference>
<comment type="subunit">
    <text evidence="6">Homodimer.</text>
</comment>
<comment type="similarity">
    <text evidence="5 11">Belongs to the triosephosphate isomerase family.</text>
</comment>